<sequence>MKIIKLSIEPDSNITACKTEVEDHKEISTPYIDGMVADANANIKKFDIGDSKTPKRF</sequence>
<keyword evidence="2" id="KW-1185">Reference proteome</keyword>
<evidence type="ECO:0000313" key="1">
    <source>
        <dbReference type="EMBL" id="OAF64232.1"/>
    </source>
</evidence>
<accession>A0A177ART7</accession>
<gene>
    <name evidence="1" type="ORF">A3Q56_08063</name>
</gene>
<protein>
    <submittedName>
        <fullName evidence="1">Uncharacterized protein</fullName>
    </submittedName>
</protein>
<organism evidence="1 2">
    <name type="scientific">Intoshia linei</name>
    <dbReference type="NCBI Taxonomy" id="1819745"/>
    <lineage>
        <taxon>Eukaryota</taxon>
        <taxon>Metazoa</taxon>
        <taxon>Spiralia</taxon>
        <taxon>Lophotrochozoa</taxon>
        <taxon>Mesozoa</taxon>
        <taxon>Orthonectida</taxon>
        <taxon>Rhopaluridae</taxon>
        <taxon>Intoshia</taxon>
    </lineage>
</organism>
<dbReference type="Proteomes" id="UP000078046">
    <property type="component" value="Unassembled WGS sequence"/>
</dbReference>
<proteinExistence type="predicted"/>
<name>A0A177ART7_9BILA</name>
<evidence type="ECO:0000313" key="2">
    <source>
        <dbReference type="Proteomes" id="UP000078046"/>
    </source>
</evidence>
<dbReference type="AlphaFoldDB" id="A0A177ART7"/>
<reference evidence="1 2" key="1">
    <citation type="submission" date="2016-04" db="EMBL/GenBank/DDBJ databases">
        <title>The genome of Intoshia linei affirms orthonectids as highly simplified spiralians.</title>
        <authorList>
            <person name="Mikhailov K.V."/>
            <person name="Slusarev G.S."/>
            <person name="Nikitin M.A."/>
            <person name="Logacheva M.D."/>
            <person name="Penin A."/>
            <person name="Aleoshin V."/>
            <person name="Panchin Y.V."/>
        </authorList>
    </citation>
    <scope>NUCLEOTIDE SEQUENCE [LARGE SCALE GENOMIC DNA]</scope>
    <source>
        <strain evidence="1">Intl2013</strain>
        <tissue evidence="1">Whole animal</tissue>
    </source>
</reference>
<dbReference type="EMBL" id="LWCA01002004">
    <property type="protein sequence ID" value="OAF64232.1"/>
    <property type="molecule type" value="Genomic_DNA"/>
</dbReference>
<comment type="caution">
    <text evidence="1">The sequence shown here is derived from an EMBL/GenBank/DDBJ whole genome shotgun (WGS) entry which is preliminary data.</text>
</comment>